<dbReference type="AlphaFoldDB" id="A0A4U0Y4X7"/>
<evidence type="ECO:0000313" key="4">
    <source>
        <dbReference type="EMBL" id="TKA82605.1"/>
    </source>
</evidence>
<evidence type="ECO:0000256" key="2">
    <source>
        <dbReference type="SAM" id="Phobius"/>
    </source>
</evidence>
<organism evidence="4 5">
    <name type="scientific">Friedmanniomyces simplex</name>
    <dbReference type="NCBI Taxonomy" id="329884"/>
    <lineage>
        <taxon>Eukaryota</taxon>
        <taxon>Fungi</taxon>
        <taxon>Dikarya</taxon>
        <taxon>Ascomycota</taxon>
        <taxon>Pezizomycotina</taxon>
        <taxon>Dothideomycetes</taxon>
        <taxon>Dothideomycetidae</taxon>
        <taxon>Mycosphaerellales</taxon>
        <taxon>Teratosphaeriaceae</taxon>
        <taxon>Friedmanniomyces</taxon>
    </lineage>
</organism>
<keyword evidence="2" id="KW-0812">Transmembrane</keyword>
<gene>
    <name evidence="4" type="ORF">B0A55_01376</name>
</gene>
<feature type="transmembrane region" description="Helical" evidence="2">
    <location>
        <begin position="44"/>
        <end position="66"/>
    </location>
</feature>
<feature type="region of interest" description="Disordered" evidence="1">
    <location>
        <begin position="366"/>
        <end position="386"/>
    </location>
</feature>
<name>A0A4U0Y4X7_9PEZI</name>
<reference evidence="4 5" key="1">
    <citation type="submission" date="2017-03" db="EMBL/GenBank/DDBJ databases">
        <title>Genomes of endolithic fungi from Antarctica.</title>
        <authorList>
            <person name="Coleine C."/>
            <person name="Masonjones S."/>
            <person name="Stajich J.E."/>
        </authorList>
    </citation>
    <scope>NUCLEOTIDE SEQUENCE [LARGE SCALE GENOMIC DNA]</scope>
    <source>
        <strain evidence="4 5">CCFEE 5184</strain>
    </source>
</reference>
<proteinExistence type="predicted"/>
<evidence type="ECO:0000259" key="3">
    <source>
        <dbReference type="Pfam" id="PF20684"/>
    </source>
</evidence>
<feature type="transmembrane region" description="Helical" evidence="2">
    <location>
        <begin position="120"/>
        <end position="141"/>
    </location>
</feature>
<evidence type="ECO:0000256" key="1">
    <source>
        <dbReference type="SAM" id="MobiDB-lite"/>
    </source>
</evidence>
<feature type="transmembrane region" description="Helical" evidence="2">
    <location>
        <begin position="167"/>
        <end position="188"/>
    </location>
</feature>
<dbReference type="PANTHER" id="PTHR39614">
    <property type="entry name" value="INTEGRAL MEMBRANE PROTEIN"/>
    <property type="match status" value="1"/>
</dbReference>
<sequence>MPRRPGYQDALNLTVSLCLTYTLCVAAVRVWIRKGCFGVDDAVIGAATIVTLCHYATSYIGLAQGLGTSWPNIKEAGHVPVLNEASIAGVVTFLFALYLSKCAMIFFLSRITKTPRQLKLFLACNIATAVIGVASVLMVTLGCPTESGYYWAMYKNSGSCPSQSARWQAITALDIITEVLLLALPLYLVWGLQMPVKKKAMIIAAFYLRLPVIGFSIGRNYYALQLRLPQTDPGLESALVVIWLGVELAYALAASTLSALKGFTESFNSDFGLGFTRGKGDGSYGMLHVSGGSGQSSKVEKSKDPATIESLAGASRMGSVTPATMKGDPEVGVSHTTPGESIAEQPLKLRPDNALKSITCVTAEPTHSEHRPWRRNSSASSRYSSPGDDMVIMRETAYEVQHDQAPVLPISHYA</sequence>
<feature type="transmembrane region" description="Helical" evidence="2">
    <location>
        <begin position="200"/>
        <end position="218"/>
    </location>
</feature>
<dbReference type="OrthoDB" id="3918601at2759"/>
<dbReference type="STRING" id="329884.A0A4U0Y4X7"/>
<comment type="caution">
    <text evidence="4">The sequence shown here is derived from an EMBL/GenBank/DDBJ whole genome shotgun (WGS) entry which is preliminary data.</text>
</comment>
<dbReference type="EMBL" id="NAJQ01000030">
    <property type="protein sequence ID" value="TKA82605.1"/>
    <property type="molecule type" value="Genomic_DNA"/>
</dbReference>
<dbReference type="Pfam" id="PF20684">
    <property type="entry name" value="Fung_rhodopsin"/>
    <property type="match status" value="1"/>
</dbReference>
<keyword evidence="2" id="KW-0472">Membrane</keyword>
<protein>
    <recommendedName>
        <fullName evidence="3">Rhodopsin domain-containing protein</fullName>
    </recommendedName>
</protein>
<keyword evidence="5" id="KW-1185">Reference proteome</keyword>
<dbReference type="Proteomes" id="UP000309340">
    <property type="component" value="Unassembled WGS sequence"/>
</dbReference>
<accession>A0A4U0Y4X7</accession>
<dbReference type="InterPro" id="IPR049326">
    <property type="entry name" value="Rhodopsin_dom_fungi"/>
</dbReference>
<feature type="transmembrane region" description="Helical" evidence="2">
    <location>
        <begin position="12"/>
        <end position="32"/>
    </location>
</feature>
<feature type="domain" description="Rhodopsin" evidence="3">
    <location>
        <begin position="28"/>
        <end position="262"/>
    </location>
</feature>
<evidence type="ECO:0000313" key="5">
    <source>
        <dbReference type="Proteomes" id="UP000309340"/>
    </source>
</evidence>
<dbReference type="PANTHER" id="PTHR39614:SF2">
    <property type="entry name" value="INTEGRAL MEMBRANE PROTEIN"/>
    <property type="match status" value="1"/>
</dbReference>
<feature type="transmembrane region" description="Helical" evidence="2">
    <location>
        <begin position="86"/>
        <end position="108"/>
    </location>
</feature>
<keyword evidence="2" id="KW-1133">Transmembrane helix</keyword>
<feature type="transmembrane region" description="Helical" evidence="2">
    <location>
        <begin position="238"/>
        <end position="260"/>
    </location>
</feature>
<feature type="compositionally biased region" description="Low complexity" evidence="1">
    <location>
        <begin position="375"/>
        <end position="385"/>
    </location>
</feature>